<keyword evidence="7" id="KW-1185">Reference proteome</keyword>
<gene>
    <name evidence="6" type="ORF">NBR_LOCUS2593</name>
</gene>
<dbReference type="PANTHER" id="PTHR45987">
    <property type="entry name" value="39S RIBOSOMAL PROTEIN L12"/>
    <property type="match status" value="1"/>
</dbReference>
<sequence length="102" mass="10769">MMPAGMMMAAQAPAASSSDGAKEEASDVPQKMTFSVKLTKFDDAKKIALIKEIRSAVPGLNLVQAKKFVETAPVVVKEDMGKAEAEEMKAALEKAGATIEIV</sequence>
<dbReference type="GO" id="GO:0006412">
    <property type="term" value="P:translation"/>
    <property type="evidence" value="ECO:0007669"/>
    <property type="project" value="InterPro"/>
</dbReference>
<reference evidence="8" key="1">
    <citation type="submission" date="2017-02" db="UniProtKB">
        <authorList>
            <consortium name="WormBaseParasite"/>
        </authorList>
    </citation>
    <scope>IDENTIFICATION</scope>
</reference>
<dbReference type="GO" id="GO:0003729">
    <property type="term" value="F:mRNA binding"/>
    <property type="evidence" value="ECO:0007669"/>
    <property type="project" value="TreeGrafter"/>
</dbReference>
<dbReference type="SUPFAM" id="SSF54736">
    <property type="entry name" value="ClpS-like"/>
    <property type="match status" value="1"/>
</dbReference>
<dbReference type="PANTHER" id="PTHR45987:SF4">
    <property type="entry name" value="LARGE RIBOSOMAL SUBUNIT PROTEIN BL12M"/>
    <property type="match status" value="1"/>
</dbReference>
<dbReference type="GO" id="GO:0003735">
    <property type="term" value="F:structural constituent of ribosome"/>
    <property type="evidence" value="ECO:0007669"/>
    <property type="project" value="InterPro"/>
</dbReference>
<feature type="region of interest" description="Disordered" evidence="4">
    <location>
        <begin position="1"/>
        <end position="29"/>
    </location>
</feature>
<evidence type="ECO:0000256" key="4">
    <source>
        <dbReference type="SAM" id="MobiDB-lite"/>
    </source>
</evidence>
<keyword evidence="2" id="KW-0689">Ribosomal protein</keyword>
<proteinExistence type="inferred from homology"/>
<comment type="similarity">
    <text evidence="1">Belongs to the bacterial ribosomal protein bL12 family.</text>
</comment>
<feature type="domain" description="Large ribosomal subunit protein bL12 C-terminal" evidence="5">
    <location>
        <begin position="34"/>
        <end position="101"/>
    </location>
</feature>
<evidence type="ECO:0000313" key="6">
    <source>
        <dbReference type="EMBL" id="VDL66182.1"/>
    </source>
</evidence>
<dbReference type="Proteomes" id="UP000271162">
    <property type="component" value="Unassembled WGS sequence"/>
</dbReference>
<evidence type="ECO:0000259" key="5">
    <source>
        <dbReference type="Pfam" id="PF00542"/>
    </source>
</evidence>
<protein>
    <submittedName>
        <fullName evidence="8">Ribosomal_L12 domain-containing protein</fullName>
    </submittedName>
</protein>
<evidence type="ECO:0000256" key="3">
    <source>
        <dbReference type="ARBA" id="ARBA00023274"/>
    </source>
</evidence>
<evidence type="ECO:0000313" key="7">
    <source>
        <dbReference type="Proteomes" id="UP000271162"/>
    </source>
</evidence>
<reference evidence="6 7" key="2">
    <citation type="submission" date="2018-11" db="EMBL/GenBank/DDBJ databases">
        <authorList>
            <consortium name="Pathogen Informatics"/>
        </authorList>
    </citation>
    <scope>NUCLEOTIDE SEQUENCE [LARGE SCALE GENOMIC DNA]</scope>
</reference>
<dbReference type="GO" id="GO:0005762">
    <property type="term" value="C:mitochondrial large ribosomal subunit"/>
    <property type="evidence" value="ECO:0007669"/>
    <property type="project" value="TreeGrafter"/>
</dbReference>
<dbReference type="FunFam" id="3.30.1390.10:FF:000001">
    <property type="entry name" value="50S ribosomal protein L7/L12"/>
    <property type="match status" value="1"/>
</dbReference>
<dbReference type="WBParaSite" id="NBR_0000259201-mRNA-1">
    <property type="protein sequence ID" value="NBR_0000259201-mRNA-1"/>
    <property type="gene ID" value="NBR_0000259201"/>
</dbReference>
<dbReference type="OMA" id="HIRISWA"/>
<accession>A0A0N4XJ90</accession>
<dbReference type="EMBL" id="UYSL01003090">
    <property type="protein sequence ID" value="VDL66182.1"/>
    <property type="molecule type" value="Genomic_DNA"/>
</dbReference>
<dbReference type="CDD" id="cd00387">
    <property type="entry name" value="Ribosomal_L7_L12"/>
    <property type="match status" value="1"/>
</dbReference>
<name>A0A0N4XJ90_NIPBR</name>
<keyword evidence="3" id="KW-0687">Ribonucleoprotein</keyword>
<evidence type="ECO:0000256" key="1">
    <source>
        <dbReference type="ARBA" id="ARBA00007197"/>
    </source>
</evidence>
<evidence type="ECO:0000256" key="2">
    <source>
        <dbReference type="ARBA" id="ARBA00022980"/>
    </source>
</evidence>
<dbReference type="InterPro" id="IPR013823">
    <property type="entry name" value="Ribosomal_bL12_C"/>
</dbReference>
<dbReference type="InterPro" id="IPR014719">
    <property type="entry name" value="Ribosomal_bL12_C/ClpS-like"/>
</dbReference>
<feature type="compositionally biased region" description="Low complexity" evidence="4">
    <location>
        <begin position="1"/>
        <end position="19"/>
    </location>
</feature>
<dbReference type="AlphaFoldDB" id="A0A0N4XJ90"/>
<dbReference type="InterPro" id="IPR000206">
    <property type="entry name" value="Ribosomal_bL12"/>
</dbReference>
<organism evidence="8">
    <name type="scientific">Nippostrongylus brasiliensis</name>
    <name type="common">Rat hookworm</name>
    <dbReference type="NCBI Taxonomy" id="27835"/>
    <lineage>
        <taxon>Eukaryota</taxon>
        <taxon>Metazoa</taxon>
        <taxon>Ecdysozoa</taxon>
        <taxon>Nematoda</taxon>
        <taxon>Chromadorea</taxon>
        <taxon>Rhabditida</taxon>
        <taxon>Rhabditina</taxon>
        <taxon>Rhabditomorpha</taxon>
        <taxon>Strongyloidea</taxon>
        <taxon>Heligmosomidae</taxon>
        <taxon>Nippostrongylus</taxon>
    </lineage>
</organism>
<dbReference type="STRING" id="27835.A0A0N4XJ90"/>
<evidence type="ECO:0000313" key="8">
    <source>
        <dbReference type="WBParaSite" id="NBR_0000259201-mRNA-1"/>
    </source>
</evidence>
<dbReference type="Gene3D" id="3.30.1390.10">
    <property type="match status" value="1"/>
</dbReference>
<dbReference type="Pfam" id="PF00542">
    <property type="entry name" value="Ribosomal_L12"/>
    <property type="match status" value="1"/>
</dbReference>